<keyword evidence="1" id="KW-1133">Transmembrane helix</keyword>
<reference evidence="2" key="1">
    <citation type="journal article" date="2020" name="Stud. Mycol.">
        <title>101 Dothideomycetes genomes: a test case for predicting lifestyles and emergence of pathogens.</title>
        <authorList>
            <person name="Haridas S."/>
            <person name="Albert R."/>
            <person name="Binder M."/>
            <person name="Bloem J."/>
            <person name="Labutti K."/>
            <person name="Salamov A."/>
            <person name="Andreopoulos B."/>
            <person name="Baker S."/>
            <person name="Barry K."/>
            <person name="Bills G."/>
            <person name="Bluhm B."/>
            <person name="Cannon C."/>
            <person name="Castanera R."/>
            <person name="Culley D."/>
            <person name="Daum C."/>
            <person name="Ezra D."/>
            <person name="Gonzalez J."/>
            <person name="Henrissat B."/>
            <person name="Kuo A."/>
            <person name="Liang C."/>
            <person name="Lipzen A."/>
            <person name="Lutzoni F."/>
            <person name="Magnuson J."/>
            <person name="Mondo S."/>
            <person name="Nolan M."/>
            <person name="Ohm R."/>
            <person name="Pangilinan J."/>
            <person name="Park H.-J."/>
            <person name="Ramirez L."/>
            <person name="Alfaro M."/>
            <person name="Sun H."/>
            <person name="Tritt A."/>
            <person name="Yoshinaga Y."/>
            <person name="Zwiers L.-H."/>
            <person name="Turgeon B."/>
            <person name="Goodwin S."/>
            <person name="Spatafora J."/>
            <person name="Crous P."/>
            <person name="Grigoriev I."/>
        </authorList>
    </citation>
    <scope>NUCLEOTIDE SEQUENCE</scope>
    <source>
        <strain evidence="2">CBS 262.69</strain>
    </source>
</reference>
<evidence type="ECO:0000256" key="1">
    <source>
        <dbReference type="SAM" id="Phobius"/>
    </source>
</evidence>
<feature type="transmembrane region" description="Helical" evidence="1">
    <location>
        <begin position="22"/>
        <end position="48"/>
    </location>
</feature>
<dbReference type="EMBL" id="ML996689">
    <property type="protein sequence ID" value="KAF2403981.1"/>
    <property type="molecule type" value="Genomic_DNA"/>
</dbReference>
<keyword evidence="1" id="KW-0472">Membrane</keyword>
<evidence type="ECO:0000313" key="3">
    <source>
        <dbReference type="Proteomes" id="UP000799640"/>
    </source>
</evidence>
<sequence length="134" mass="14948">MQLLGSYGTIVPVIRHIKLRSAYAWSAGVLTFGSFGLIIAAPAVYFGMASVVPLVLYLAGALQAFVVLQLVRAIAVGMNGQSGLLDEDEMTAENEWEISLRDYRRNMRLLEKQYRLRLLEMHTEFAKALGTKRV</sequence>
<keyword evidence="1" id="KW-0812">Transmembrane</keyword>
<protein>
    <submittedName>
        <fullName evidence="2">Uncharacterized protein</fullName>
    </submittedName>
</protein>
<feature type="transmembrane region" description="Helical" evidence="1">
    <location>
        <begin position="54"/>
        <end position="75"/>
    </location>
</feature>
<evidence type="ECO:0000313" key="2">
    <source>
        <dbReference type="EMBL" id="KAF2403981.1"/>
    </source>
</evidence>
<organism evidence="2 3">
    <name type="scientific">Trichodelitschia bisporula</name>
    <dbReference type="NCBI Taxonomy" id="703511"/>
    <lineage>
        <taxon>Eukaryota</taxon>
        <taxon>Fungi</taxon>
        <taxon>Dikarya</taxon>
        <taxon>Ascomycota</taxon>
        <taxon>Pezizomycotina</taxon>
        <taxon>Dothideomycetes</taxon>
        <taxon>Dothideomycetes incertae sedis</taxon>
        <taxon>Phaeotrichales</taxon>
        <taxon>Phaeotrichaceae</taxon>
        <taxon>Trichodelitschia</taxon>
    </lineage>
</organism>
<accession>A0A6G1I718</accession>
<keyword evidence="3" id="KW-1185">Reference proteome</keyword>
<dbReference type="Proteomes" id="UP000799640">
    <property type="component" value="Unassembled WGS sequence"/>
</dbReference>
<dbReference type="AlphaFoldDB" id="A0A6G1I718"/>
<gene>
    <name evidence="2" type="ORF">EJ06DRAFT_301524</name>
</gene>
<name>A0A6G1I718_9PEZI</name>
<proteinExistence type="predicted"/>